<evidence type="ECO:0000313" key="1">
    <source>
        <dbReference type="EMBL" id="BES91792.1"/>
    </source>
</evidence>
<protein>
    <submittedName>
        <fullName evidence="1">Uncharacterized protein</fullName>
    </submittedName>
</protein>
<keyword evidence="2" id="KW-1185">Reference proteome</keyword>
<gene>
    <name evidence="1" type="ORF">NTJ_04600</name>
</gene>
<name>A0ABN7AN43_9HEMI</name>
<organism evidence="1 2">
    <name type="scientific">Nesidiocoris tenuis</name>
    <dbReference type="NCBI Taxonomy" id="355587"/>
    <lineage>
        <taxon>Eukaryota</taxon>
        <taxon>Metazoa</taxon>
        <taxon>Ecdysozoa</taxon>
        <taxon>Arthropoda</taxon>
        <taxon>Hexapoda</taxon>
        <taxon>Insecta</taxon>
        <taxon>Pterygota</taxon>
        <taxon>Neoptera</taxon>
        <taxon>Paraneoptera</taxon>
        <taxon>Hemiptera</taxon>
        <taxon>Heteroptera</taxon>
        <taxon>Panheteroptera</taxon>
        <taxon>Cimicomorpha</taxon>
        <taxon>Miridae</taxon>
        <taxon>Dicyphina</taxon>
        <taxon>Nesidiocoris</taxon>
    </lineage>
</organism>
<dbReference type="Proteomes" id="UP001307889">
    <property type="component" value="Chromosome 3"/>
</dbReference>
<accession>A0ABN7AN43</accession>
<sequence length="87" mass="9765">MGNYSAPAPRRSLDSGRMERPFLSKFVAFIAPFVMKIHEQCALAEAAAMSSFYYNRKVKQTFQRSSEDPSRSETVLPFARITILGAS</sequence>
<evidence type="ECO:0000313" key="2">
    <source>
        <dbReference type="Proteomes" id="UP001307889"/>
    </source>
</evidence>
<proteinExistence type="predicted"/>
<dbReference type="EMBL" id="AP028911">
    <property type="protein sequence ID" value="BES91792.1"/>
    <property type="molecule type" value="Genomic_DNA"/>
</dbReference>
<reference evidence="1 2" key="1">
    <citation type="submission" date="2023-09" db="EMBL/GenBank/DDBJ databases">
        <title>Nesidiocoris tenuis whole genome shotgun sequence.</title>
        <authorList>
            <person name="Shibata T."/>
            <person name="Shimoda M."/>
            <person name="Kobayashi T."/>
            <person name="Uehara T."/>
        </authorList>
    </citation>
    <scope>NUCLEOTIDE SEQUENCE [LARGE SCALE GENOMIC DNA]</scope>
    <source>
        <strain evidence="1 2">Japan</strain>
    </source>
</reference>